<evidence type="ECO:0008006" key="3">
    <source>
        <dbReference type="Google" id="ProtNLM"/>
    </source>
</evidence>
<protein>
    <recommendedName>
        <fullName evidence="3">Extracellular solute-binding protein</fullName>
    </recommendedName>
</protein>
<feature type="non-terminal residue" evidence="1">
    <location>
        <position position="1"/>
    </location>
</feature>
<organism evidence="1 2">
    <name type="scientific">Nguyenibacter vanlangensis</name>
    <dbReference type="NCBI Taxonomy" id="1216886"/>
    <lineage>
        <taxon>Bacteria</taxon>
        <taxon>Pseudomonadati</taxon>
        <taxon>Pseudomonadota</taxon>
        <taxon>Alphaproteobacteria</taxon>
        <taxon>Acetobacterales</taxon>
        <taxon>Acetobacteraceae</taxon>
        <taxon>Nguyenibacter</taxon>
    </lineage>
</organism>
<dbReference type="RefSeq" id="WP_176641383.1">
    <property type="nucleotide sequence ID" value="NZ_JABXXP010000627.1"/>
</dbReference>
<reference evidence="1 2" key="1">
    <citation type="submission" date="2020-06" db="EMBL/GenBank/DDBJ databases">
        <title>Description of novel acetic acid bacteria.</title>
        <authorList>
            <person name="Sombolestani A."/>
        </authorList>
    </citation>
    <scope>NUCLEOTIDE SEQUENCE [LARGE SCALE GENOMIC DNA]</scope>
    <source>
        <strain evidence="1 2">LMG 31431</strain>
    </source>
</reference>
<dbReference type="Gene3D" id="3.40.190.10">
    <property type="entry name" value="Periplasmic binding protein-like II"/>
    <property type="match status" value="1"/>
</dbReference>
<dbReference type="Proteomes" id="UP000534870">
    <property type="component" value="Unassembled WGS sequence"/>
</dbReference>
<proteinExistence type="predicted"/>
<gene>
    <name evidence="1" type="ORF">HUK84_17400</name>
</gene>
<sequence>SARAMRIGPAGPNGFLRLNGRQTRVLNVALYPFIPSLPNGNFDRLIRHVVARYQAENQDVLLHVVMSESVDIYDPETLAGLLSAGGYDVVELDTLYLGFLAGKGLLAPVRVTGDAPLPAGRAAATYDHVLYGIPSWLCLDFAYADDAALASARSLSDFVKILSQQGRKSRGLSADFSGTTRLPSLYIDAYAQRYGTASLSDAMRMPPDDAVIDALATLVRACDEGPRNVCADGTLTRAPDGEIERAFATGRSMADIGFSEQSFYIALYAPKRAARPTMIPVPWGPHPAPLLYSDAFVTSRASCGSGRCAEDGARFTALMTGTAMKNYIAFSDDLPAGTPPRHLLVATRPFWQQPRVRRDPIYRQAADAVAQGTAFPNALTQATRDRMAREVCLALKARVPVYDCGDTRGPM</sequence>
<evidence type="ECO:0000313" key="2">
    <source>
        <dbReference type="Proteomes" id="UP000534870"/>
    </source>
</evidence>
<dbReference type="AlphaFoldDB" id="A0A7Y7M8F0"/>
<evidence type="ECO:0000313" key="1">
    <source>
        <dbReference type="EMBL" id="NVN12881.1"/>
    </source>
</evidence>
<dbReference type="SUPFAM" id="SSF53850">
    <property type="entry name" value="Periplasmic binding protein-like II"/>
    <property type="match status" value="1"/>
</dbReference>
<name>A0A7Y7M8F0_9PROT</name>
<accession>A0A7Y7M8F0</accession>
<dbReference type="EMBL" id="JABXXP010000627">
    <property type="protein sequence ID" value="NVN12881.1"/>
    <property type="molecule type" value="Genomic_DNA"/>
</dbReference>
<comment type="caution">
    <text evidence="1">The sequence shown here is derived from an EMBL/GenBank/DDBJ whole genome shotgun (WGS) entry which is preliminary data.</text>
</comment>